<sequence length="78" mass="8325">MAEETDLRKQVVARAIVDPEFRQRLLTAPHEIFGEDLSDEDLAGIERIRKFLPALEDITSSLAGEVLCGGGGGCGGLA</sequence>
<evidence type="ECO:0000313" key="2">
    <source>
        <dbReference type="Proteomes" id="UP000267289"/>
    </source>
</evidence>
<dbReference type="InterPro" id="IPR036648">
    <property type="entry name" value="CN_Hdrase_a/SCN_Hdrase_g_sf"/>
</dbReference>
<organism evidence="1 2">
    <name type="scientific">Mycobacterium innocens</name>
    <dbReference type="NCBI Taxonomy" id="2341083"/>
    <lineage>
        <taxon>Bacteria</taxon>
        <taxon>Bacillati</taxon>
        <taxon>Actinomycetota</taxon>
        <taxon>Actinomycetes</taxon>
        <taxon>Mycobacteriales</taxon>
        <taxon>Mycobacteriaceae</taxon>
        <taxon>Mycobacterium</taxon>
    </lineage>
</organism>
<keyword evidence="2" id="KW-1185">Reference proteome</keyword>
<dbReference type="GO" id="GO:0003824">
    <property type="term" value="F:catalytic activity"/>
    <property type="evidence" value="ECO:0007669"/>
    <property type="project" value="InterPro"/>
</dbReference>
<dbReference type="SUPFAM" id="SSF56209">
    <property type="entry name" value="Nitrile hydratase alpha chain"/>
    <property type="match status" value="1"/>
</dbReference>
<reference evidence="1 2" key="1">
    <citation type="submission" date="2018-09" db="EMBL/GenBank/DDBJ databases">
        <authorList>
            <person name="Tagini F."/>
        </authorList>
    </citation>
    <scope>NUCLEOTIDE SEQUENCE [LARGE SCALE GENOMIC DNA]</scope>
    <source>
        <strain evidence="1 2">MK13</strain>
    </source>
</reference>
<dbReference type="AlphaFoldDB" id="A0A498Q485"/>
<gene>
    <name evidence="1" type="ORF">LAUMK13_02539</name>
</gene>
<proteinExistence type="predicted"/>
<evidence type="ECO:0000313" key="1">
    <source>
        <dbReference type="EMBL" id="VBA39332.1"/>
    </source>
</evidence>
<accession>A0A498Q485</accession>
<protein>
    <submittedName>
        <fullName evidence="1">Uncharacterized protein</fullName>
    </submittedName>
</protein>
<dbReference type="EMBL" id="UPHQ01000116">
    <property type="protein sequence ID" value="VBA39332.1"/>
    <property type="molecule type" value="Genomic_DNA"/>
</dbReference>
<dbReference type="OrthoDB" id="164369at2"/>
<dbReference type="GO" id="GO:0046914">
    <property type="term" value="F:transition metal ion binding"/>
    <property type="evidence" value="ECO:0007669"/>
    <property type="project" value="InterPro"/>
</dbReference>
<dbReference type="Proteomes" id="UP000267289">
    <property type="component" value="Unassembled WGS sequence"/>
</dbReference>
<name>A0A498Q485_9MYCO</name>
<dbReference type="RefSeq" id="WP_075541025.1">
    <property type="nucleotide sequence ID" value="NZ_UPHQ01000116.1"/>
</dbReference>